<dbReference type="InterPro" id="IPR006665">
    <property type="entry name" value="OmpA-like"/>
</dbReference>
<feature type="region of interest" description="Disordered" evidence="7">
    <location>
        <begin position="238"/>
        <end position="274"/>
    </location>
</feature>
<keyword evidence="3" id="KW-1003">Cell membrane</keyword>
<comment type="subcellular location">
    <subcellularLocation>
        <location evidence="1">Cell membrane</location>
        <topology evidence="1">Single-pass membrane protein</topology>
    </subcellularLocation>
</comment>
<name>A0A6J7KSL5_9ZZZZ</name>
<evidence type="ECO:0000256" key="5">
    <source>
        <dbReference type="ARBA" id="ARBA00022989"/>
    </source>
</evidence>
<dbReference type="AlphaFoldDB" id="A0A6J7KSL5"/>
<feature type="domain" description="OmpA-like" evidence="9">
    <location>
        <begin position="150"/>
        <end position="271"/>
    </location>
</feature>
<evidence type="ECO:0000256" key="4">
    <source>
        <dbReference type="ARBA" id="ARBA00022692"/>
    </source>
</evidence>
<dbReference type="Gene3D" id="3.30.1330.60">
    <property type="entry name" value="OmpA-like domain"/>
    <property type="match status" value="1"/>
</dbReference>
<dbReference type="InterPro" id="IPR025713">
    <property type="entry name" value="MotB-like_N_dom"/>
</dbReference>
<accession>A0A6J7KSL5</accession>
<evidence type="ECO:0000256" key="7">
    <source>
        <dbReference type="SAM" id="MobiDB-lite"/>
    </source>
</evidence>
<keyword evidence="4 8" id="KW-0812">Transmembrane</keyword>
<reference evidence="10" key="1">
    <citation type="submission" date="2020-05" db="EMBL/GenBank/DDBJ databases">
        <authorList>
            <person name="Chiriac C."/>
            <person name="Salcher M."/>
            <person name="Ghai R."/>
            <person name="Kavagutti S V."/>
        </authorList>
    </citation>
    <scope>NUCLEOTIDE SEQUENCE</scope>
</reference>
<feature type="transmembrane region" description="Helical" evidence="8">
    <location>
        <begin position="24"/>
        <end position="47"/>
    </location>
</feature>
<organism evidence="10">
    <name type="scientific">freshwater metagenome</name>
    <dbReference type="NCBI Taxonomy" id="449393"/>
    <lineage>
        <taxon>unclassified sequences</taxon>
        <taxon>metagenomes</taxon>
        <taxon>ecological metagenomes</taxon>
    </lineage>
</organism>
<keyword evidence="6 8" id="KW-0472">Membrane</keyword>
<dbReference type="PROSITE" id="PS51123">
    <property type="entry name" value="OMPA_2"/>
    <property type="match status" value="1"/>
</dbReference>
<dbReference type="GO" id="GO:0005886">
    <property type="term" value="C:plasma membrane"/>
    <property type="evidence" value="ECO:0007669"/>
    <property type="project" value="UniProtKB-SubCell"/>
</dbReference>
<evidence type="ECO:0000313" key="10">
    <source>
        <dbReference type="EMBL" id="CAB4957422.1"/>
    </source>
</evidence>
<evidence type="ECO:0000256" key="2">
    <source>
        <dbReference type="ARBA" id="ARBA00008914"/>
    </source>
</evidence>
<evidence type="ECO:0000256" key="1">
    <source>
        <dbReference type="ARBA" id="ARBA00004162"/>
    </source>
</evidence>
<evidence type="ECO:0000256" key="3">
    <source>
        <dbReference type="ARBA" id="ARBA00022475"/>
    </source>
</evidence>
<gene>
    <name evidence="10" type="ORF">UFOPK3564_03847</name>
</gene>
<feature type="compositionally biased region" description="Basic and acidic residues" evidence="7">
    <location>
        <begin position="255"/>
        <end position="264"/>
    </location>
</feature>
<evidence type="ECO:0000256" key="6">
    <source>
        <dbReference type="ARBA" id="ARBA00023136"/>
    </source>
</evidence>
<comment type="similarity">
    <text evidence="2">Belongs to the MotB family.</text>
</comment>
<dbReference type="Pfam" id="PF13677">
    <property type="entry name" value="MotB_plug"/>
    <property type="match status" value="1"/>
</dbReference>
<sequence>MSGSGRRSRRGGGDHGAAGHERWLLTWADLLTLLLALFIVMYAASVVDKRKAADISRSLQEAFAGKVLRGGGSIREESTADKTEAPVETLAAIAPLTPRVADEQRLTPDRRAAAAARVEEQELAALKRRLDAVIAQKRLGAEVQTSVERKGLVIRVITDDVLFPSGSAAMSSHGTELLGELRGVLQVDREHPIAVDGHTDSQPISTPRFPDNWELSTARATSVVRGLAGPALAPSRFSATGHAAEQPRSSNASDAGRRANRRVEISLTRLHARS</sequence>
<dbReference type="Pfam" id="PF00691">
    <property type="entry name" value="OmpA"/>
    <property type="match status" value="1"/>
</dbReference>
<evidence type="ECO:0000259" key="9">
    <source>
        <dbReference type="PROSITE" id="PS51123"/>
    </source>
</evidence>
<dbReference type="PANTHER" id="PTHR30329">
    <property type="entry name" value="STATOR ELEMENT OF FLAGELLAR MOTOR COMPLEX"/>
    <property type="match status" value="1"/>
</dbReference>
<evidence type="ECO:0000256" key="8">
    <source>
        <dbReference type="SAM" id="Phobius"/>
    </source>
</evidence>
<dbReference type="SUPFAM" id="SSF103088">
    <property type="entry name" value="OmpA-like"/>
    <property type="match status" value="1"/>
</dbReference>
<dbReference type="CDD" id="cd07185">
    <property type="entry name" value="OmpA_C-like"/>
    <property type="match status" value="1"/>
</dbReference>
<dbReference type="EMBL" id="CAFBMK010000424">
    <property type="protein sequence ID" value="CAB4957422.1"/>
    <property type="molecule type" value="Genomic_DNA"/>
</dbReference>
<dbReference type="InterPro" id="IPR050330">
    <property type="entry name" value="Bact_OuterMem_StrucFunc"/>
</dbReference>
<dbReference type="InterPro" id="IPR036737">
    <property type="entry name" value="OmpA-like_sf"/>
</dbReference>
<protein>
    <submittedName>
        <fullName evidence="10">Unannotated protein</fullName>
    </submittedName>
</protein>
<keyword evidence="5 8" id="KW-1133">Transmembrane helix</keyword>
<proteinExistence type="inferred from homology"/>
<dbReference type="PANTHER" id="PTHR30329:SF20">
    <property type="entry name" value="EXPORTED PROTEIN"/>
    <property type="match status" value="1"/>
</dbReference>